<sequence>MFENVDLMTALVTPFNDDNQIDYQSLEKLANHLINTGSRGFVIGATTGETPTLSMDEKIELYTKFSRIIHGRVPIIAGVGTNNTAETIKFTQRVSKIKGINVALIVVPYYNKPDQRGMINHFTKVADEGGMPTMIYNIPGRTGKKMDNDTIIKLSHHKNIIGVKQCGTMEDMENLVEHVDKNFMIYSGEDAQALFAKVIGANGVISVASHIYGPQMRQMYDAIEKGDVKTAGHLQRLLTPKMAALFMYASPEPTKAVLNAQGWNVGGCRLPLESLNNEEKEKLANRLGLSQDALLKSLPKELKL</sequence>
<dbReference type="PRINTS" id="PR00146">
    <property type="entry name" value="DHPICSNTHASE"/>
</dbReference>
<evidence type="ECO:0000256" key="13">
    <source>
        <dbReference type="PIRNR" id="PIRNR001365"/>
    </source>
</evidence>
<dbReference type="HAMAP" id="MF_00418">
    <property type="entry name" value="DapA"/>
    <property type="match status" value="1"/>
</dbReference>
<evidence type="ECO:0000256" key="7">
    <source>
        <dbReference type="ARBA" id="ARBA00022915"/>
    </source>
</evidence>
<comment type="caution">
    <text evidence="16">The sequence shown here is derived from an EMBL/GenBank/DDBJ whole genome shotgun (WGS) entry which is preliminary data.</text>
</comment>
<accession>A0A9W6B0U0</accession>
<dbReference type="Gene3D" id="3.20.20.70">
    <property type="entry name" value="Aldolase class I"/>
    <property type="match status" value="1"/>
</dbReference>
<dbReference type="SUPFAM" id="SSF51569">
    <property type="entry name" value="Aldolase"/>
    <property type="match status" value="1"/>
</dbReference>
<dbReference type="EC" id="4.3.3.7" evidence="4 12"/>
<comment type="subcellular location">
    <subcellularLocation>
        <location evidence="12">Cytoplasm</location>
    </subcellularLocation>
</comment>
<comment type="catalytic activity">
    <reaction evidence="11 12">
        <text>L-aspartate 4-semialdehyde + pyruvate = (2S,4S)-4-hydroxy-2,3,4,5-tetrahydrodipicolinate + H2O + H(+)</text>
        <dbReference type="Rhea" id="RHEA:34171"/>
        <dbReference type="ChEBI" id="CHEBI:15361"/>
        <dbReference type="ChEBI" id="CHEBI:15377"/>
        <dbReference type="ChEBI" id="CHEBI:15378"/>
        <dbReference type="ChEBI" id="CHEBI:67139"/>
        <dbReference type="ChEBI" id="CHEBI:537519"/>
        <dbReference type="EC" id="4.3.3.7"/>
    </reaction>
</comment>
<protein>
    <recommendedName>
        <fullName evidence="4 12">4-hydroxy-tetrahydrodipicolinate synthase</fullName>
        <shortName evidence="12">HTPA synthase</shortName>
        <ecNumber evidence="4 12">4.3.3.7</ecNumber>
    </recommendedName>
</protein>
<dbReference type="PROSITE" id="PS00666">
    <property type="entry name" value="DHDPS_2"/>
    <property type="match status" value="1"/>
</dbReference>
<reference evidence="16" key="1">
    <citation type="submission" date="2022-07" db="EMBL/GenBank/DDBJ databases">
        <authorList>
            <person name="Kouya T."/>
            <person name="Ishiyama Y."/>
        </authorList>
    </citation>
    <scope>NUCLEOTIDE SEQUENCE</scope>
    <source>
        <strain evidence="16">WR16-4</strain>
    </source>
</reference>
<feature type="site" description="Part of a proton relay during catalysis" evidence="12">
    <location>
        <position position="46"/>
    </location>
</feature>
<dbReference type="GO" id="GO:0009089">
    <property type="term" value="P:lysine biosynthetic process via diaminopimelate"/>
    <property type="evidence" value="ECO:0007669"/>
    <property type="project" value="UniProtKB-UniRule"/>
</dbReference>
<evidence type="ECO:0000256" key="8">
    <source>
        <dbReference type="ARBA" id="ARBA00023154"/>
    </source>
</evidence>
<dbReference type="EMBL" id="BRPL01000002">
    <property type="protein sequence ID" value="GLB46533.1"/>
    <property type="molecule type" value="Genomic_DNA"/>
</dbReference>
<evidence type="ECO:0000256" key="3">
    <source>
        <dbReference type="ARBA" id="ARBA00007592"/>
    </source>
</evidence>
<dbReference type="AlphaFoldDB" id="A0A9W6B0U0"/>
<evidence type="ECO:0000256" key="9">
    <source>
        <dbReference type="ARBA" id="ARBA00023239"/>
    </source>
</evidence>
<evidence type="ECO:0000313" key="17">
    <source>
        <dbReference type="Proteomes" id="UP001144204"/>
    </source>
</evidence>
<evidence type="ECO:0000256" key="10">
    <source>
        <dbReference type="ARBA" id="ARBA00023270"/>
    </source>
</evidence>
<feature type="site" description="Part of a proton relay during catalysis" evidence="12">
    <location>
        <position position="110"/>
    </location>
</feature>
<keyword evidence="17" id="KW-1185">Reference proteome</keyword>
<evidence type="ECO:0000256" key="4">
    <source>
        <dbReference type="ARBA" id="ARBA00012086"/>
    </source>
</evidence>
<dbReference type="Proteomes" id="UP001144204">
    <property type="component" value="Unassembled WGS sequence"/>
</dbReference>
<evidence type="ECO:0000256" key="14">
    <source>
        <dbReference type="PIRSR" id="PIRSR001365-1"/>
    </source>
</evidence>
<dbReference type="PANTHER" id="PTHR12128">
    <property type="entry name" value="DIHYDRODIPICOLINATE SYNTHASE"/>
    <property type="match status" value="1"/>
</dbReference>
<keyword evidence="9 12" id="KW-0456">Lyase</keyword>
<evidence type="ECO:0000256" key="6">
    <source>
        <dbReference type="ARBA" id="ARBA00022605"/>
    </source>
</evidence>
<keyword evidence="10 12" id="KW-0704">Schiff base</keyword>
<comment type="subunit">
    <text evidence="12">Homotetramer; dimer of dimers.</text>
</comment>
<dbReference type="InterPro" id="IPR020625">
    <property type="entry name" value="Schiff_base-form_aldolases_AS"/>
</dbReference>
<proteinExistence type="inferred from homology"/>
<evidence type="ECO:0000256" key="15">
    <source>
        <dbReference type="PIRSR" id="PIRSR001365-2"/>
    </source>
</evidence>
<evidence type="ECO:0000256" key="11">
    <source>
        <dbReference type="ARBA" id="ARBA00047836"/>
    </source>
</evidence>
<evidence type="ECO:0000313" key="16">
    <source>
        <dbReference type="EMBL" id="GLB46533.1"/>
    </source>
</evidence>
<gene>
    <name evidence="12 16" type="primary">dapA</name>
    <name evidence="16" type="ORF">WR164_05120</name>
</gene>
<evidence type="ECO:0000256" key="12">
    <source>
        <dbReference type="HAMAP-Rule" id="MF_00418"/>
    </source>
</evidence>
<reference evidence="16" key="2">
    <citation type="journal article" date="2023" name="PLoS ONE">
        <title>Philodulcilactobacillus myokoensis gen. nov., sp. nov., a fructophilic, acidophilic, and agar-phobic lactic acid bacterium isolated from fermented vegetable extracts.</title>
        <authorList>
            <person name="Kouya T."/>
            <person name="Ishiyama Y."/>
            <person name="Ohashi S."/>
            <person name="Kumakubo R."/>
            <person name="Yamazaki T."/>
            <person name="Otaki T."/>
        </authorList>
    </citation>
    <scope>NUCLEOTIDE SEQUENCE</scope>
    <source>
        <strain evidence="16">WR16-4</strain>
    </source>
</reference>
<feature type="binding site" evidence="12 15">
    <location>
        <position position="205"/>
    </location>
    <ligand>
        <name>pyruvate</name>
        <dbReference type="ChEBI" id="CHEBI:15361"/>
    </ligand>
</feature>
<keyword evidence="7 12" id="KW-0220">Diaminopimelate biosynthesis</keyword>
<organism evidence="16 17">
    <name type="scientific">Philodulcilactobacillus myokoensis</name>
    <dbReference type="NCBI Taxonomy" id="2929573"/>
    <lineage>
        <taxon>Bacteria</taxon>
        <taxon>Bacillati</taxon>
        <taxon>Bacillota</taxon>
        <taxon>Bacilli</taxon>
        <taxon>Lactobacillales</taxon>
        <taxon>Lactobacillaceae</taxon>
        <taxon>Philodulcilactobacillus</taxon>
    </lineage>
</organism>
<evidence type="ECO:0000256" key="5">
    <source>
        <dbReference type="ARBA" id="ARBA00022490"/>
    </source>
</evidence>
<dbReference type="InterPro" id="IPR013785">
    <property type="entry name" value="Aldolase_TIM"/>
</dbReference>
<comment type="caution">
    <text evidence="12">Was originally thought to be a dihydrodipicolinate synthase (DHDPS), catalyzing the condensation of (S)-aspartate-beta-semialdehyde [(S)-ASA] and pyruvate to dihydrodipicolinate (DHDP). However, it was shown in E.coli that the product of the enzymatic reaction is not dihydrodipicolinate but in fact (4S)-4-hydroxy-2,3,4,5-tetrahydro-(2S)-dipicolinic acid (HTPA), and that the consecutive dehydration reaction leading to DHDP is not spontaneous but catalyzed by DapB.</text>
</comment>
<dbReference type="GO" id="GO:0005829">
    <property type="term" value="C:cytosol"/>
    <property type="evidence" value="ECO:0007669"/>
    <property type="project" value="TreeGrafter"/>
</dbReference>
<name>A0A9W6B0U0_9LACO</name>
<keyword evidence="5 12" id="KW-0963">Cytoplasm</keyword>
<dbReference type="InterPro" id="IPR002220">
    <property type="entry name" value="DapA-like"/>
</dbReference>
<dbReference type="GO" id="GO:0008840">
    <property type="term" value="F:4-hydroxy-tetrahydrodipicolinate synthase activity"/>
    <property type="evidence" value="ECO:0007669"/>
    <property type="project" value="UniProtKB-UniRule"/>
</dbReference>
<comment type="pathway">
    <text evidence="2 12">Amino-acid biosynthesis; L-lysine biosynthesis via DAP pathway; (S)-tetrahydrodipicolinate from L-aspartate: step 3/4.</text>
</comment>
<comment type="function">
    <text evidence="1 12">Catalyzes the condensation of (S)-aspartate-beta-semialdehyde [(S)-ASA] and pyruvate to 4-hydroxy-tetrahydrodipicolinate (HTPA).</text>
</comment>
<comment type="similarity">
    <text evidence="3 12 13">Belongs to the DapA family.</text>
</comment>
<evidence type="ECO:0000256" key="1">
    <source>
        <dbReference type="ARBA" id="ARBA00003294"/>
    </source>
</evidence>
<feature type="active site" description="Proton donor/acceptor" evidence="12 14">
    <location>
        <position position="136"/>
    </location>
</feature>
<keyword evidence="6 12" id="KW-0028">Amino-acid biosynthesis</keyword>
<dbReference type="NCBIfam" id="TIGR00674">
    <property type="entry name" value="dapA"/>
    <property type="match status" value="1"/>
</dbReference>
<dbReference type="InterPro" id="IPR005263">
    <property type="entry name" value="DapA"/>
</dbReference>
<keyword evidence="8 12" id="KW-0457">Lysine biosynthesis</keyword>
<feature type="active site" description="Schiff-base intermediate with substrate" evidence="12 14">
    <location>
        <position position="164"/>
    </location>
</feature>
<dbReference type="PANTHER" id="PTHR12128:SF66">
    <property type="entry name" value="4-HYDROXY-2-OXOGLUTARATE ALDOLASE, MITOCHONDRIAL"/>
    <property type="match status" value="1"/>
</dbReference>
<dbReference type="CDD" id="cd00950">
    <property type="entry name" value="DHDPS"/>
    <property type="match status" value="1"/>
</dbReference>
<dbReference type="Pfam" id="PF00701">
    <property type="entry name" value="DHDPS"/>
    <property type="match status" value="1"/>
</dbReference>
<dbReference type="PIRSF" id="PIRSF001365">
    <property type="entry name" value="DHDPS"/>
    <property type="match status" value="1"/>
</dbReference>
<dbReference type="GO" id="GO:0019877">
    <property type="term" value="P:diaminopimelate biosynthetic process"/>
    <property type="evidence" value="ECO:0007669"/>
    <property type="project" value="UniProtKB-UniRule"/>
</dbReference>
<feature type="binding site" evidence="12 15">
    <location>
        <position position="47"/>
    </location>
    <ligand>
        <name>pyruvate</name>
        <dbReference type="ChEBI" id="CHEBI:15361"/>
    </ligand>
</feature>
<dbReference type="SMART" id="SM01130">
    <property type="entry name" value="DHDPS"/>
    <property type="match status" value="1"/>
</dbReference>
<evidence type="ECO:0000256" key="2">
    <source>
        <dbReference type="ARBA" id="ARBA00005120"/>
    </source>
</evidence>